<gene>
    <name evidence="4" type="primary">murQ</name>
    <name evidence="4" type="ORF">ODE01S_12280</name>
</gene>
<dbReference type="NCBIfam" id="NF009222">
    <property type="entry name" value="PRK12570.1"/>
    <property type="match status" value="1"/>
</dbReference>
<sequence length="291" mass="30404">MTTEDVALRFRGLDTWPDAEVLEALLERNFAALAAVRPALPELERAARGAAERLERGSGRLLYAGAGTSGRLAALDAVELPPTFGWPHERLGYLLAGGEQALVRSAEAAEDAAGEAERRVREAGLGPADVLVGVAASGRTPFTVAAVRTARSLGAFTVGLANNPQTPLLAAAEVGVLLETGPEVLAGSTRLAAGTAQKVALNLFSTLLMIRLGRVYSNLMVGVNASNEKLVRRAVGIVAEIAGVDAERARALLERAGGDVRLAVLLEREPDPEAARRRLAAAGGNLREALK</sequence>
<dbReference type="GO" id="GO:0009254">
    <property type="term" value="P:peptidoglycan turnover"/>
    <property type="evidence" value="ECO:0007669"/>
    <property type="project" value="TreeGrafter"/>
</dbReference>
<feature type="domain" description="SIS" evidence="3">
    <location>
        <begin position="50"/>
        <end position="214"/>
    </location>
</feature>
<dbReference type="OrthoDB" id="9813395at2"/>
<evidence type="ECO:0000256" key="2">
    <source>
        <dbReference type="ARBA" id="ARBA00023277"/>
    </source>
</evidence>
<evidence type="ECO:0000259" key="3">
    <source>
        <dbReference type="PROSITE" id="PS51464"/>
    </source>
</evidence>
<name>A0A511RJG7_9DEIN</name>
<evidence type="ECO:0000313" key="5">
    <source>
        <dbReference type="Proteomes" id="UP000321827"/>
    </source>
</evidence>
<keyword evidence="2" id="KW-0119">Carbohydrate metabolism</keyword>
<dbReference type="PROSITE" id="PS51464">
    <property type="entry name" value="SIS"/>
    <property type="match status" value="1"/>
</dbReference>
<dbReference type="GO" id="GO:0016803">
    <property type="term" value="F:ether hydrolase activity"/>
    <property type="evidence" value="ECO:0007669"/>
    <property type="project" value="TreeGrafter"/>
</dbReference>
<dbReference type="Pfam" id="PF22645">
    <property type="entry name" value="GKRP_SIS_N"/>
    <property type="match status" value="1"/>
</dbReference>
<dbReference type="AlphaFoldDB" id="A0A511RJG7"/>
<dbReference type="GO" id="GO:0016835">
    <property type="term" value="F:carbon-oxygen lyase activity"/>
    <property type="evidence" value="ECO:0007669"/>
    <property type="project" value="InterPro"/>
</dbReference>
<dbReference type="NCBIfam" id="NF003915">
    <property type="entry name" value="PRK05441.1"/>
    <property type="match status" value="1"/>
</dbReference>
<dbReference type="CDD" id="cd05007">
    <property type="entry name" value="SIS_Etherase"/>
    <property type="match status" value="1"/>
</dbReference>
<dbReference type="PANTHER" id="PTHR10088:SF4">
    <property type="entry name" value="GLUCOKINASE REGULATORY PROTEIN"/>
    <property type="match status" value="1"/>
</dbReference>
<dbReference type="GO" id="GO:0046348">
    <property type="term" value="P:amino sugar catabolic process"/>
    <property type="evidence" value="ECO:0007669"/>
    <property type="project" value="InterPro"/>
</dbReference>
<dbReference type="InterPro" id="IPR001347">
    <property type="entry name" value="SIS_dom"/>
</dbReference>
<dbReference type="InterPro" id="IPR040190">
    <property type="entry name" value="MURQ/GCKR"/>
</dbReference>
<protein>
    <submittedName>
        <fullName evidence="4">N-acetylmuramic acid 6-phosphate etherase</fullName>
    </submittedName>
</protein>
<dbReference type="InterPro" id="IPR046348">
    <property type="entry name" value="SIS_dom_sf"/>
</dbReference>
<organism evidence="4 5">
    <name type="scientific">Oceanithermus desulfurans NBRC 100063</name>
    <dbReference type="NCBI Taxonomy" id="1227550"/>
    <lineage>
        <taxon>Bacteria</taxon>
        <taxon>Thermotogati</taxon>
        <taxon>Deinococcota</taxon>
        <taxon>Deinococci</taxon>
        <taxon>Thermales</taxon>
        <taxon>Thermaceae</taxon>
        <taxon>Oceanithermus</taxon>
    </lineage>
</organism>
<dbReference type="EMBL" id="BJXN01000007">
    <property type="protein sequence ID" value="GEM89794.1"/>
    <property type="molecule type" value="Genomic_DNA"/>
</dbReference>
<dbReference type="Proteomes" id="UP000321827">
    <property type="component" value="Unassembled WGS sequence"/>
</dbReference>
<evidence type="ECO:0000256" key="1">
    <source>
        <dbReference type="ARBA" id="ARBA00023239"/>
    </source>
</evidence>
<dbReference type="Gene3D" id="1.10.8.1080">
    <property type="match status" value="1"/>
</dbReference>
<keyword evidence="1" id="KW-0456">Lyase</keyword>
<dbReference type="Gene3D" id="3.40.50.10490">
    <property type="entry name" value="Glucose-6-phosphate isomerase like protein, domain 1"/>
    <property type="match status" value="1"/>
</dbReference>
<evidence type="ECO:0000313" key="4">
    <source>
        <dbReference type="EMBL" id="GEM89794.1"/>
    </source>
</evidence>
<dbReference type="RefSeq" id="WP_147146935.1">
    <property type="nucleotide sequence ID" value="NZ_BJXN01000007.1"/>
</dbReference>
<dbReference type="InterPro" id="IPR005488">
    <property type="entry name" value="Etherase_MurQ"/>
</dbReference>
<comment type="caution">
    <text evidence="4">The sequence shown here is derived from an EMBL/GenBank/DDBJ whole genome shotgun (WGS) entry which is preliminary data.</text>
</comment>
<dbReference type="GO" id="GO:0097367">
    <property type="term" value="F:carbohydrate derivative binding"/>
    <property type="evidence" value="ECO:0007669"/>
    <property type="project" value="InterPro"/>
</dbReference>
<reference evidence="4 5" key="1">
    <citation type="submission" date="2019-07" db="EMBL/GenBank/DDBJ databases">
        <title>Whole genome shotgun sequence of Oceanithermus desulfurans NBRC 100063.</title>
        <authorList>
            <person name="Hosoyama A."/>
            <person name="Uohara A."/>
            <person name="Ohji S."/>
            <person name="Ichikawa N."/>
        </authorList>
    </citation>
    <scope>NUCLEOTIDE SEQUENCE [LARGE SCALE GENOMIC DNA]</scope>
    <source>
        <strain evidence="4 5">NBRC 100063</strain>
    </source>
</reference>
<proteinExistence type="predicted"/>
<accession>A0A511RJG7</accession>
<dbReference type="SUPFAM" id="SSF53697">
    <property type="entry name" value="SIS domain"/>
    <property type="match status" value="1"/>
</dbReference>
<dbReference type="PANTHER" id="PTHR10088">
    <property type="entry name" value="GLUCOKINASE REGULATORY PROTEIN"/>
    <property type="match status" value="1"/>
</dbReference>